<protein>
    <recommendedName>
        <fullName evidence="4">Phage abortive infection protein</fullName>
    </recommendedName>
</protein>
<feature type="transmembrane region" description="Helical" evidence="1">
    <location>
        <begin position="20"/>
        <end position="42"/>
    </location>
</feature>
<dbReference type="RefSeq" id="WP_093329308.1">
    <property type="nucleotide sequence ID" value="NZ_AP027363.1"/>
</dbReference>
<sequence>MTDIKKTNWFDPDKAFFELAVVRCTFVLVIISAVVVACLILINGDYSSCFTSSCFNVSVSNFKVPLGVLSLLIPIIAVFAANHRSEQTKRQIELSQVQNNFSNYYKHLEEFEKYIHNAKPKYAAKTYEMMDARMLHNVFFPLAKDGHLAIDDSVKLEIKGYYEEAFEFIHGLMKLDSKQDDEETRIAIFNMASKIQESIKNLENYTGVKSYSNTCWVKLQHYVNEAVTGSESLQASKAPHLYSFLNPFTEFASLYTDVMKFTPNSKPPSYIEDFLTLSFNSKAKIVCSREQGFRLSYNTQDTNSPTSIVKVSHPADIGLA</sequence>
<dbReference type="Proteomes" id="UP000199308">
    <property type="component" value="Unassembled WGS sequence"/>
</dbReference>
<proteinExistence type="predicted"/>
<keyword evidence="1" id="KW-0812">Transmembrane</keyword>
<evidence type="ECO:0008006" key="4">
    <source>
        <dbReference type="Google" id="ProtNLM"/>
    </source>
</evidence>
<dbReference type="OrthoDB" id="6402688at2"/>
<reference evidence="2 3" key="1">
    <citation type="submission" date="2016-10" db="EMBL/GenBank/DDBJ databases">
        <authorList>
            <person name="de Groot N.N."/>
        </authorList>
    </citation>
    <scope>NUCLEOTIDE SEQUENCE [LARGE SCALE GENOMIC DNA]</scope>
    <source>
        <strain evidence="2 3">DSM 19706</strain>
    </source>
</reference>
<evidence type="ECO:0000313" key="3">
    <source>
        <dbReference type="Proteomes" id="UP000199308"/>
    </source>
</evidence>
<keyword evidence="3" id="KW-1185">Reference proteome</keyword>
<evidence type="ECO:0000313" key="2">
    <source>
        <dbReference type="EMBL" id="SET40440.1"/>
    </source>
</evidence>
<keyword evidence="1" id="KW-0472">Membrane</keyword>
<keyword evidence="1" id="KW-1133">Transmembrane helix</keyword>
<dbReference type="AlphaFoldDB" id="A0A1I0E728"/>
<name>A0A1I0E728_THASX</name>
<feature type="transmembrane region" description="Helical" evidence="1">
    <location>
        <begin position="62"/>
        <end position="81"/>
    </location>
</feature>
<gene>
    <name evidence="2" type="ORF">SAMN05660429_01739</name>
</gene>
<accession>A0A1I0E728</accession>
<evidence type="ECO:0000256" key="1">
    <source>
        <dbReference type="SAM" id="Phobius"/>
    </source>
</evidence>
<dbReference type="EMBL" id="FOHK01000007">
    <property type="protein sequence ID" value="SET40440.1"/>
    <property type="molecule type" value="Genomic_DNA"/>
</dbReference>
<organism evidence="2 3">
    <name type="scientific">Thalassotalea agarivorans</name>
    <name type="common">Thalassomonas agarivorans</name>
    <dbReference type="NCBI Taxonomy" id="349064"/>
    <lineage>
        <taxon>Bacteria</taxon>
        <taxon>Pseudomonadati</taxon>
        <taxon>Pseudomonadota</taxon>
        <taxon>Gammaproteobacteria</taxon>
        <taxon>Alteromonadales</taxon>
        <taxon>Colwelliaceae</taxon>
        <taxon>Thalassotalea</taxon>
    </lineage>
</organism>